<evidence type="ECO:0000259" key="12">
    <source>
        <dbReference type="Pfam" id="PF00561"/>
    </source>
</evidence>
<dbReference type="InterPro" id="IPR002410">
    <property type="entry name" value="Peptidase_S33"/>
</dbReference>
<dbReference type="Proteomes" id="UP001620514">
    <property type="component" value="Unassembled WGS sequence"/>
</dbReference>
<keyword evidence="9 13" id="KW-0378">Hydrolase</keyword>
<feature type="compositionally biased region" description="Polar residues" evidence="11">
    <location>
        <begin position="1"/>
        <end position="18"/>
    </location>
</feature>
<dbReference type="PANTHER" id="PTHR43722">
    <property type="entry name" value="PROLINE IMINOPEPTIDASE"/>
    <property type="match status" value="1"/>
</dbReference>
<feature type="region of interest" description="Disordered" evidence="11">
    <location>
        <begin position="233"/>
        <end position="298"/>
    </location>
</feature>
<keyword evidence="8" id="KW-0645">Protease</keyword>
<evidence type="ECO:0000256" key="10">
    <source>
        <dbReference type="ARBA" id="ARBA00029605"/>
    </source>
</evidence>
<comment type="subcellular location">
    <subcellularLocation>
        <location evidence="2">Cytoplasm</location>
    </subcellularLocation>
</comment>
<dbReference type="EC" id="3.4.11.5" evidence="4"/>
<dbReference type="RefSeq" id="WP_404615286.1">
    <property type="nucleotide sequence ID" value="NZ_JBIYDN010000060.1"/>
</dbReference>
<dbReference type="EMBL" id="JBIYDN010000060">
    <property type="protein sequence ID" value="MFK4448753.1"/>
    <property type="molecule type" value="Genomic_DNA"/>
</dbReference>
<comment type="similarity">
    <text evidence="3">Belongs to the peptidase S33 family.</text>
</comment>
<evidence type="ECO:0000313" key="14">
    <source>
        <dbReference type="Proteomes" id="UP001620514"/>
    </source>
</evidence>
<evidence type="ECO:0000313" key="13">
    <source>
        <dbReference type="EMBL" id="MFK4448753.1"/>
    </source>
</evidence>
<dbReference type="Gene3D" id="3.40.50.1820">
    <property type="entry name" value="alpha/beta hydrolase"/>
    <property type="match status" value="1"/>
</dbReference>
<feature type="compositionally biased region" description="Basic and acidic residues" evidence="11">
    <location>
        <begin position="239"/>
        <end position="258"/>
    </location>
</feature>
<gene>
    <name evidence="13" type="ORF">ABH943_008797</name>
</gene>
<accession>A0ABW8MYD3</accession>
<feature type="compositionally biased region" description="Low complexity" evidence="11">
    <location>
        <begin position="263"/>
        <end position="275"/>
    </location>
</feature>
<keyword evidence="7" id="KW-0963">Cytoplasm</keyword>
<evidence type="ECO:0000256" key="4">
    <source>
        <dbReference type="ARBA" id="ARBA00012568"/>
    </source>
</evidence>
<evidence type="ECO:0000256" key="5">
    <source>
        <dbReference type="ARBA" id="ARBA00021843"/>
    </source>
</evidence>
<protein>
    <recommendedName>
        <fullName evidence="5">Proline iminopeptidase</fullName>
        <ecNumber evidence="4">3.4.11.5</ecNumber>
    </recommendedName>
    <alternativeName>
        <fullName evidence="10">Prolyl aminopeptidase</fullName>
    </alternativeName>
</protein>
<evidence type="ECO:0000256" key="11">
    <source>
        <dbReference type="SAM" id="MobiDB-lite"/>
    </source>
</evidence>
<evidence type="ECO:0000256" key="1">
    <source>
        <dbReference type="ARBA" id="ARBA00001585"/>
    </source>
</evidence>
<organism evidence="13 14">
    <name type="scientific">Caballeronia udeis</name>
    <dbReference type="NCBI Taxonomy" id="1232866"/>
    <lineage>
        <taxon>Bacteria</taxon>
        <taxon>Pseudomonadati</taxon>
        <taxon>Pseudomonadota</taxon>
        <taxon>Betaproteobacteria</taxon>
        <taxon>Burkholderiales</taxon>
        <taxon>Burkholderiaceae</taxon>
        <taxon>Caballeronia</taxon>
    </lineage>
</organism>
<dbReference type="PANTHER" id="PTHR43722:SF1">
    <property type="entry name" value="PROLINE IMINOPEPTIDASE"/>
    <property type="match status" value="1"/>
</dbReference>
<feature type="domain" description="AB hydrolase-1" evidence="12">
    <location>
        <begin position="53"/>
        <end position="374"/>
    </location>
</feature>
<dbReference type="SUPFAM" id="SSF53474">
    <property type="entry name" value="alpha/beta-Hydrolases"/>
    <property type="match status" value="1"/>
</dbReference>
<evidence type="ECO:0000256" key="3">
    <source>
        <dbReference type="ARBA" id="ARBA00010088"/>
    </source>
</evidence>
<feature type="region of interest" description="Disordered" evidence="11">
    <location>
        <begin position="1"/>
        <end position="23"/>
    </location>
</feature>
<dbReference type="PRINTS" id="PR00793">
    <property type="entry name" value="PROAMNOPTASE"/>
</dbReference>
<dbReference type="InterPro" id="IPR000073">
    <property type="entry name" value="AB_hydrolase_1"/>
</dbReference>
<reference evidence="13 14" key="1">
    <citation type="submission" date="2024-11" db="EMBL/GenBank/DDBJ databases">
        <title>Using genomics to understand microbial adaptation to soil warming.</title>
        <authorList>
            <person name="Deangelis K.M. PhD."/>
        </authorList>
    </citation>
    <scope>NUCLEOTIDE SEQUENCE [LARGE SCALE GENOMIC DNA]</scope>
    <source>
        <strain evidence="13 14">GAS97</strain>
    </source>
</reference>
<keyword evidence="6 13" id="KW-0031">Aminopeptidase</keyword>
<name>A0ABW8MYD3_9BURK</name>
<dbReference type="InterPro" id="IPR005944">
    <property type="entry name" value="Pro_iminopeptidase"/>
</dbReference>
<comment type="caution">
    <text evidence="13">The sequence shown here is derived from an EMBL/GenBank/DDBJ whole genome shotgun (WGS) entry which is preliminary data.</text>
</comment>
<sequence>MTDEANSAVKSGLTNEGSGQPAAERAPAFEDGMLDVGDGHAMYWRAQGPRDAPVMLIVHGGPGGAMNLKWGEVLDASKWRMVFFDQRGCGKSTPFGKLEHNGTNDLVGDMEKLRVALGIEKWALFGGSWGTTLALSYGVTHPERCLGFLLRGIFLARKEDIDWFLWDVQRVFPDAHRAFLDAIETASGQRPRNAAEILAFTGAPLARFDDAGIKLARAWSGFEATLSVVNKPAPAKVADPARKDESKGDESKGAESKAEVPVAAAQSDAAKTTAALPEASQADATQAGQASPEATREANAAAISMSLLEHHYMAHELPPEPLLPRIGRIAHLPCVLVHGRFDMVCPADQVQALADVWPGAQLSIVDAAGHWTFEPGNVTALKAGGEYLAQALVPTPTPTPTPAPTLG</sequence>
<evidence type="ECO:0000256" key="7">
    <source>
        <dbReference type="ARBA" id="ARBA00022490"/>
    </source>
</evidence>
<comment type="catalytic activity">
    <reaction evidence="1">
        <text>Release of N-terminal proline from a peptide.</text>
        <dbReference type="EC" id="3.4.11.5"/>
    </reaction>
</comment>
<evidence type="ECO:0000256" key="9">
    <source>
        <dbReference type="ARBA" id="ARBA00022801"/>
    </source>
</evidence>
<evidence type="ECO:0000256" key="8">
    <source>
        <dbReference type="ARBA" id="ARBA00022670"/>
    </source>
</evidence>
<evidence type="ECO:0000256" key="6">
    <source>
        <dbReference type="ARBA" id="ARBA00022438"/>
    </source>
</evidence>
<keyword evidence="14" id="KW-1185">Reference proteome</keyword>
<dbReference type="GO" id="GO:0004177">
    <property type="term" value="F:aminopeptidase activity"/>
    <property type="evidence" value="ECO:0007669"/>
    <property type="project" value="UniProtKB-KW"/>
</dbReference>
<evidence type="ECO:0000256" key="2">
    <source>
        <dbReference type="ARBA" id="ARBA00004496"/>
    </source>
</evidence>
<dbReference type="Pfam" id="PF00561">
    <property type="entry name" value="Abhydrolase_1"/>
    <property type="match status" value="1"/>
</dbReference>
<dbReference type="InterPro" id="IPR029058">
    <property type="entry name" value="AB_hydrolase_fold"/>
</dbReference>
<proteinExistence type="inferred from homology"/>